<feature type="transmembrane region" description="Helical" evidence="6">
    <location>
        <begin position="162"/>
        <end position="182"/>
    </location>
</feature>
<keyword evidence="8" id="KW-1185">Reference proteome</keyword>
<keyword evidence="2" id="KW-1003">Cell membrane</keyword>
<feature type="transmembrane region" description="Helical" evidence="6">
    <location>
        <begin position="112"/>
        <end position="130"/>
    </location>
</feature>
<dbReference type="HOGENOM" id="CLU_035307_0_1_7"/>
<evidence type="ECO:0000256" key="6">
    <source>
        <dbReference type="SAM" id="Phobius"/>
    </source>
</evidence>
<keyword evidence="3 6" id="KW-0812">Transmembrane</keyword>
<protein>
    <submittedName>
        <fullName evidence="7">C4-dicarboxylate anaerobic carrier-like protein</fullName>
    </submittedName>
</protein>
<evidence type="ECO:0000313" key="8">
    <source>
        <dbReference type="Proteomes" id="UP000001880"/>
    </source>
</evidence>
<dbReference type="AlphaFoldDB" id="D0LM52"/>
<dbReference type="KEGG" id="hoh:Hoch_4261"/>
<feature type="transmembrane region" description="Helical" evidence="6">
    <location>
        <begin position="439"/>
        <end position="459"/>
    </location>
</feature>
<feature type="transmembrane region" description="Helical" evidence="6">
    <location>
        <begin position="252"/>
        <end position="269"/>
    </location>
</feature>
<feature type="transmembrane region" description="Helical" evidence="6">
    <location>
        <begin position="194"/>
        <end position="213"/>
    </location>
</feature>
<evidence type="ECO:0000256" key="3">
    <source>
        <dbReference type="ARBA" id="ARBA00022692"/>
    </source>
</evidence>
<feature type="transmembrane region" description="Helical" evidence="6">
    <location>
        <begin position="275"/>
        <end position="293"/>
    </location>
</feature>
<proteinExistence type="predicted"/>
<accession>D0LM52</accession>
<feature type="transmembrane region" description="Helical" evidence="6">
    <location>
        <begin position="407"/>
        <end position="427"/>
    </location>
</feature>
<dbReference type="InterPro" id="IPR051679">
    <property type="entry name" value="DASS-Related_Transporters"/>
</dbReference>
<feature type="transmembrane region" description="Helical" evidence="6">
    <location>
        <begin position="305"/>
        <end position="329"/>
    </location>
</feature>
<dbReference type="eggNOG" id="COG1288">
    <property type="taxonomic scope" value="Bacteria"/>
</dbReference>
<keyword evidence="5 6" id="KW-0472">Membrane</keyword>
<evidence type="ECO:0000256" key="5">
    <source>
        <dbReference type="ARBA" id="ARBA00023136"/>
    </source>
</evidence>
<dbReference type="InterPro" id="IPR018385">
    <property type="entry name" value="C4_dicarb_anaerob_car-like"/>
</dbReference>
<dbReference type="Proteomes" id="UP000001880">
    <property type="component" value="Chromosome"/>
</dbReference>
<reference evidence="7 8" key="1">
    <citation type="journal article" date="2010" name="Stand. Genomic Sci.">
        <title>Complete genome sequence of Haliangium ochraceum type strain (SMP-2).</title>
        <authorList>
            <consortium name="US DOE Joint Genome Institute (JGI-PGF)"/>
            <person name="Ivanova N."/>
            <person name="Daum C."/>
            <person name="Lang E."/>
            <person name="Abt B."/>
            <person name="Kopitz M."/>
            <person name="Saunders E."/>
            <person name="Lapidus A."/>
            <person name="Lucas S."/>
            <person name="Glavina Del Rio T."/>
            <person name="Nolan M."/>
            <person name="Tice H."/>
            <person name="Copeland A."/>
            <person name="Cheng J.F."/>
            <person name="Chen F."/>
            <person name="Bruce D."/>
            <person name="Goodwin L."/>
            <person name="Pitluck S."/>
            <person name="Mavromatis K."/>
            <person name="Pati A."/>
            <person name="Mikhailova N."/>
            <person name="Chen A."/>
            <person name="Palaniappan K."/>
            <person name="Land M."/>
            <person name="Hauser L."/>
            <person name="Chang Y.J."/>
            <person name="Jeffries C.D."/>
            <person name="Detter J.C."/>
            <person name="Brettin T."/>
            <person name="Rohde M."/>
            <person name="Goker M."/>
            <person name="Bristow J."/>
            <person name="Markowitz V."/>
            <person name="Eisen J.A."/>
            <person name="Hugenholtz P."/>
            <person name="Kyrpides N.C."/>
            <person name="Klenk H.P."/>
        </authorList>
    </citation>
    <scope>NUCLEOTIDE SEQUENCE [LARGE SCALE GENOMIC DNA]</scope>
    <source>
        <strain evidence="8">DSM 14365 / CIP 107738 / JCM 11303 / AJ 13395 / SMP-2</strain>
    </source>
</reference>
<feature type="transmembrane region" description="Helical" evidence="6">
    <location>
        <begin position="70"/>
        <end position="91"/>
    </location>
</feature>
<organism evidence="7 8">
    <name type="scientific">Haliangium ochraceum (strain DSM 14365 / JCM 11303 / SMP-2)</name>
    <dbReference type="NCBI Taxonomy" id="502025"/>
    <lineage>
        <taxon>Bacteria</taxon>
        <taxon>Pseudomonadati</taxon>
        <taxon>Myxococcota</taxon>
        <taxon>Polyangia</taxon>
        <taxon>Haliangiales</taxon>
        <taxon>Kofleriaceae</taxon>
        <taxon>Haliangium</taxon>
    </lineage>
</organism>
<feature type="transmembrane region" description="Helical" evidence="6">
    <location>
        <begin position="136"/>
        <end position="155"/>
    </location>
</feature>
<dbReference type="STRING" id="502025.Hoch_4261"/>
<comment type="subcellular location">
    <subcellularLocation>
        <location evidence="1">Cell membrane</location>
        <topology evidence="1">Multi-pass membrane protein</topology>
    </subcellularLocation>
</comment>
<evidence type="ECO:0000256" key="1">
    <source>
        <dbReference type="ARBA" id="ARBA00004651"/>
    </source>
</evidence>
<evidence type="ECO:0000313" key="7">
    <source>
        <dbReference type="EMBL" id="ACY16758.1"/>
    </source>
</evidence>
<sequence length="460" mass="48049">MAGFRVPHTLVLLFAMIVLALLASWLLPAGSYERVTNDAGREQVVAGSYAPIPDAEKLAPQAVLTAVPKGFAAAADIIFFIFIVGGAFAVFRETGAPDAAIGAMLGKLGHMPALLLFGGMFVFALGSSTIGMAEEYLPFVPLLLTLCVGLGYDALVAVGVLCVGYGVGYGAAAINPFTVLIAQDVAGVAPTSGMGYRLILFPVFLAVGFHHVWSYAQRVKRDPSTSLVADQPSVASAHAPAGTAAALTGTHLLILAIMVASLGFIVYGIKVWHWYLEEMGALFLGLAVILAVVGRMGPNRLAQTFCLGASELTTTALLVGFARAIQVVLDEGRIVDTIIHGIAAPLESLGAMGAAVGMFFVQSACNLFIPSGSGQAYVTMPLMAPLGDLVGVSRQIAVLAFQFGDGFTNIIVPTNAVLVGIMTMAGIPFDRWLRFVFPFILKIWLVGSIALAVAVAIGYQ</sequence>
<dbReference type="PANTHER" id="PTHR43652:SF2">
    <property type="entry name" value="BASIC AMINO ACID ANTIPORTER YFCC-RELATED"/>
    <property type="match status" value="1"/>
</dbReference>
<dbReference type="Pfam" id="PF03606">
    <property type="entry name" value="DcuC"/>
    <property type="match status" value="1"/>
</dbReference>
<name>D0LM52_HALO1</name>
<evidence type="ECO:0000256" key="4">
    <source>
        <dbReference type="ARBA" id="ARBA00022989"/>
    </source>
</evidence>
<gene>
    <name evidence="7" type="ordered locus">Hoch_4261</name>
</gene>
<dbReference type="OrthoDB" id="255482at2"/>
<dbReference type="GO" id="GO:0005886">
    <property type="term" value="C:plasma membrane"/>
    <property type="evidence" value="ECO:0007669"/>
    <property type="project" value="UniProtKB-SubCell"/>
</dbReference>
<evidence type="ECO:0000256" key="2">
    <source>
        <dbReference type="ARBA" id="ARBA00022475"/>
    </source>
</evidence>
<keyword evidence="4 6" id="KW-1133">Transmembrane helix</keyword>
<dbReference type="PANTHER" id="PTHR43652">
    <property type="entry name" value="BASIC AMINO ACID ANTIPORTER YFCC-RELATED"/>
    <property type="match status" value="1"/>
</dbReference>
<dbReference type="RefSeq" id="WP_012829356.1">
    <property type="nucleotide sequence ID" value="NC_013440.1"/>
</dbReference>
<dbReference type="EMBL" id="CP001804">
    <property type="protein sequence ID" value="ACY16758.1"/>
    <property type="molecule type" value="Genomic_DNA"/>
</dbReference>